<dbReference type="PROSITE" id="PS00092">
    <property type="entry name" value="N6_MTASE"/>
    <property type="match status" value="1"/>
</dbReference>
<evidence type="ECO:0000313" key="4">
    <source>
        <dbReference type="Proteomes" id="UP000236654"/>
    </source>
</evidence>
<dbReference type="RefSeq" id="WP_101333636.1">
    <property type="nucleotide sequence ID" value="NZ_PJNI01000002.1"/>
</dbReference>
<dbReference type="GO" id="GO:0003676">
    <property type="term" value="F:nucleic acid binding"/>
    <property type="evidence" value="ECO:0007669"/>
    <property type="project" value="InterPro"/>
</dbReference>
<keyword evidence="2 3" id="KW-0808">Transferase</keyword>
<dbReference type="Pfam" id="PF03602">
    <property type="entry name" value="Cons_hypoth95"/>
    <property type="match status" value="1"/>
</dbReference>
<gene>
    <name evidence="3" type="ORF">CW751_03605</name>
</gene>
<evidence type="ECO:0000313" key="3">
    <source>
        <dbReference type="EMBL" id="PKR81622.1"/>
    </source>
</evidence>
<evidence type="ECO:0000256" key="1">
    <source>
        <dbReference type="ARBA" id="ARBA00022603"/>
    </source>
</evidence>
<name>A0A2I0R4V2_9FLAO</name>
<dbReference type="InterPro" id="IPR029063">
    <property type="entry name" value="SAM-dependent_MTases_sf"/>
</dbReference>
<keyword evidence="4" id="KW-1185">Reference proteome</keyword>
<dbReference type="GO" id="GO:0008168">
    <property type="term" value="F:methyltransferase activity"/>
    <property type="evidence" value="ECO:0007669"/>
    <property type="project" value="UniProtKB-KW"/>
</dbReference>
<dbReference type="Proteomes" id="UP000236654">
    <property type="component" value="Unassembled WGS sequence"/>
</dbReference>
<dbReference type="Gene3D" id="3.40.50.150">
    <property type="entry name" value="Vaccinia Virus protein VP39"/>
    <property type="match status" value="1"/>
</dbReference>
<proteinExistence type="predicted"/>
<comment type="caution">
    <text evidence="3">The sequence shown here is derived from an EMBL/GenBank/DDBJ whole genome shotgun (WGS) entry which is preliminary data.</text>
</comment>
<dbReference type="CDD" id="cd02440">
    <property type="entry name" value="AdoMet_MTases"/>
    <property type="match status" value="1"/>
</dbReference>
<protein>
    <submittedName>
        <fullName evidence="3">16S rRNA (Guanine(966)-N(2))-methyltransferase RsmD</fullName>
    </submittedName>
</protein>
<dbReference type="SUPFAM" id="SSF53335">
    <property type="entry name" value="S-adenosyl-L-methionine-dependent methyltransferases"/>
    <property type="match status" value="1"/>
</dbReference>
<dbReference type="InterPro" id="IPR004398">
    <property type="entry name" value="RNA_MeTrfase_RsmD"/>
</dbReference>
<dbReference type="InterPro" id="IPR002052">
    <property type="entry name" value="DNA_methylase_N6_adenine_CS"/>
</dbReference>
<dbReference type="PANTHER" id="PTHR43542">
    <property type="entry name" value="METHYLTRANSFERASE"/>
    <property type="match status" value="1"/>
</dbReference>
<organism evidence="3 4">
    <name type="scientific">Brumimicrobium salinarum</name>
    <dbReference type="NCBI Taxonomy" id="2058658"/>
    <lineage>
        <taxon>Bacteria</taxon>
        <taxon>Pseudomonadati</taxon>
        <taxon>Bacteroidota</taxon>
        <taxon>Flavobacteriia</taxon>
        <taxon>Flavobacteriales</taxon>
        <taxon>Crocinitomicaceae</taxon>
        <taxon>Brumimicrobium</taxon>
    </lineage>
</organism>
<keyword evidence="1 3" id="KW-0489">Methyltransferase</keyword>
<dbReference type="OrthoDB" id="9803017at2"/>
<reference evidence="3 4" key="1">
    <citation type="submission" date="2017-12" db="EMBL/GenBank/DDBJ databases">
        <title>The draft genome sequence of Brumimicrobium saltpan LHR20.</title>
        <authorList>
            <person name="Do Z.-J."/>
            <person name="Luo H.-R."/>
        </authorList>
    </citation>
    <scope>NUCLEOTIDE SEQUENCE [LARGE SCALE GENOMIC DNA]</scope>
    <source>
        <strain evidence="3 4">LHR20</strain>
    </source>
</reference>
<sequence>MRIISGLLKKQRFSPPKGFPSRPTTDFAKEGLFNVLENELYLEHLDILDLFAGTGNISFEFASREAGRITSVDKNFKCTRFIKSFAAEHGIGGAITVVKADVLKFVSKHQQTYDLIFADPPFQHQLHHELIDGIFANNLLKKEGVFILEHGKHDDFSTHKNFTRQKKYGQVVFSFFE</sequence>
<dbReference type="GO" id="GO:0031167">
    <property type="term" value="P:rRNA methylation"/>
    <property type="evidence" value="ECO:0007669"/>
    <property type="project" value="InterPro"/>
</dbReference>
<evidence type="ECO:0000256" key="2">
    <source>
        <dbReference type="ARBA" id="ARBA00022679"/>
    </source>
</evidence>
<dbReference type="AlphaFoldDB" id="A0A2I0R4V2"/>
<dbReference type="EMBL" id="PJNI01000002">
    <property type="protein sequence ID" value="PKR81622.1"/>
    <property type="molecule type" value="Genomic_DNA"/>
</dbReference>
<accession>A0A2I0R4V2</accession>
<dbReference type="PANTHER" id="PTHR43542:SF1">
    <property type="entry name" value="METHYLTRANSFERASE"/>
    <property type="match status" value="1"/>
</dbReference>
<dbReference type="PIRSF" id="PIRSF004553">
    <property type="entry name" value="CHP00095"/>
    <property type="match status" value="1"/>
</dbReference>